<sequence>MAFMKSVWFICLLIHVCWTESPPTTVEVTLNVFSGRPDPDVVLQPNDDNYDVIVLNAGQQSTDLPPVMGYKGFTIMEYHGLTLSRTSTVGRCTRPDFELLLLNSITGKVPKGDDQPISDSLLNYARSDIENCAS</sequence>
<proteinExistence type="predicted"/>
<evidence type="ECO:0000256" key="1">
    <source>
        <dbReference type="SAM" id="SignalP"/>
    </source>
</evidence>
<accession>A0ABY7G0A7</accession>
<protein>
    <submittedName>
        <fullName evidence="2">Uncharacterized protein</fullName>
    </submittedName>
</protein>
<organism evidence="2 3">
    <name type="scientific">Mya arenaria</name>
    <name type="common">Soft-shell clam</name>
    <dbReference type="NCBI Taxonomy" id="6604"/>
    <lineage>
        <taxon>Eukaryota</taxon>
        <taxon>Metazoa</taxon>
        <taxon>Spiralia</taxon>
        <taxon>Lophotrochozoa</taxon>
        <taxon>Mollusca</taxon>
        <taxon>Bivalvia</taxon>
        <taxon>Autobranchia</taxon>
        <taxon>Heteroconchia</taxon>
        <taxon>Euheterodonta</taxon>
        <taxon>Imparidentia</taxon>
        <taxon>Neoheterodontei</taxon>
        <taxon>Myida</taxon>
        <taxon>Myoidea</taxon>
        <taxon>Myidae</taxon>
        <taxon>Mya</taxon>
    </lineage>
</organism>
<feature type="chain" id="PRO_5046919624" evidence="1">
    <location>
        <begin position="20"/>
        <end position="134"/>
    </location>
</feature>
<dbReference type="EMBL" id="CP111026">
    <property type="protein sequence ID" value="WAR27660.1"/>
    <property type="molecule type" value="Genomic_DNA"/>
</dbReference>
<keyword evidence="3" id="KW-1185">Reference proteome</keyword>
<evidence type="ECO:0000313" key="2">
    <source>
        <dbReference type="EMBL" id="WAR27660.1"/>
    </source>
</evidence>
<reference evidence="2" key="1">
    <citation type="submission" date="2022-11" db="EMBL/GenBank/DDBJ databases">
        <title>Centuries of genome instability and evolution in soft-shell clam transmissible cancer (bioRxiv).</title>
        <authorList>
            <person name="Hart S.F.M."/>
            <person name="Yonemitsu M.A."/>
            <person name="Giersch R.M."/>
            <person name="Beal B.F."/>
            <person name="Arriagada G."/>
            <person name="Davis B.W."/>
            <person name="Ostrander E.A."/>
            <person name="Goff S.P."/>
            <person name="Metzger M.J."/>
        </authorList>
    </citation>
    <scope>NUCLEOTIDE SEQUENCE</scope>
    <source>
        <strain evidence="2">MELC-2E11</strain>
        <tissue evidence="2">Siphon/mantle</tissue>
    </source>
</reference>
<name>A0ABY7G0A7_MYAAR</name>
<feature type="signal peptide" evidence="1">
    <location>
        <begin position="1"/>
        <end position="19"/>
    </location>
</feature>
<keyword evidence="1" id="KW-0732">Signal</keyword>
<dbReference type="Proteomes" id="UP001164746">
    <property type="component" value="Chromosome 15"/>
</dbReference>
<evidence type="ECO:0000313" key="3">
    <source>
        <dbReference type="Proteomes" id="UP001164746"/>
    </source>
</evidence>
<gene>
    <name evidence="2" type="ORF">MAR_013364</name>
</gene>